<dbReference type="PANTHER" id="PTHR46246">
    <property type="entry name" value="GUANOSINE-3',5'-BIS(DIPHOSPHATE) 3'-PYROPHOSPHOHYDROLASE MESH1"/>
    <property type="match status" value="1"/>
</dbReference>
<keyword evidence="2" id="KW-1185">Reference proteome</keyword>
<gene>
    <name evidence="1" type="ordered locus">Ctha_0373</name>
</gene>
<dbReference type="EMBL" id="CP001100">
    <property type="protein sequence ID" value="ACF12844.1"/>
    <property type="molecule type" value="Genomic_DNA"/>
</dbReference>
<dbReference type="PANTHER" id="PTHR46246:SF1">
    <property type="entry name" value="GUANOSINE-3',5'-BIS(DIPHOSPHATE) 3'-PYROPHOSPHOHYDROLASE MESH1"/>
    <property type="match status" value="1"/>
</dbReference>
<dbReference type="KEGG" id="cts:Ctha_0373"/>
<name>B3QU46_CHLT3</name>
<evidence type="ECO:0000313" key="2">
    <source>
        <dbReference type="Proteomes" id="UP000001208"/>
    </source>
</evidence>
<reference evidence="1 2" key="1">
    <citation type="submission" date="2008-06" db="EMBL/GenBank/DDBJ databases">
        <title>Complete sequence of Chloroherpeton thalassium ATCC 35110.</title>
        <authorList>
            <consortium name="US DOE Joint Genome Institute"/>
            <person name="Lucas S."/>
            <person name="Copeland A."/>
            <person name="Lapidus A."/>
            <person name="Glavina del Rio T."/>
            <person name="Dalin E."/>
            <person name="Tice H."/>
            <person name="Bruce D."/>
            <person name="Goodwin L."/>
            <person name="Pitluck S."/>
            <person name="Schmutz J."/>
            <person name="Larimer F."/>
            <person name="Land M."/>
            <person name="Hauser L."/>
            <person name="Kyrpides N."/>
            <person name="Mikhailova N."/>
            <person name="Liu Z."/>
            <person name="Li T."/>
            <person name="Zhao F."/>
            <person name="Overmann J."/>
            <person name="Bryant D.A."/>
            <person name="Richardson P."/>
        </authorList>
    </citation>
    <scope>NUCLEOTIDE SEQUENCE [LARGE SCALE GENOMIC DNA]</scope>
    <source>
        <strain evidence="2">ATCC 35110 / GB-78</strain>
    </source>
</reference>
<keyword evidence="1" id="KW-0378">Hydrolase</keyword>
<sequence>MLFEAVEFATLAHKGQFRKGSKVPYILHPLGVAKILIDKNCAQPLIIAGILHDTVEDTPVTLAGIEAEFGEVVARLVAGVTEPEKSYSWEYRKNHMLTELERAPIDVLAVSCADKIDNLHSLSQDYEKHGEAVWEKFSRPRESQKWYHESLMRIFEKRLSDTPYTPLFNEVQQLVQQVFTADMDAAVFKP</sequence>
<evidence type="ECO:0000313" key="1">
    <source>
        <dbReference type="EMBL" id="ACF12844.1"/>
    </source>
</evidence>
<dbReference type="HOGENOM" id="CLU_084517_2_0_10"/>
<dbReference type="Pfam" id="PF13328">
    <property type="entry name" value="HD_4"/>
    <property type="match status" value="1"/>
</dbReference>
<dbReference type="Proteomes" id="UP000001208">
    <property type="component" value="Chromosome"/>
</dbReference>
<dbReference type="SUPFAM" id="SSF109604">
    <property type="entry name" value="HD-domain/PDEase-like"/>
    <property type="match status" value="1"/>
</dbReference>
<dbReference type="AlphaFoldDB" id="B3QU46"/>
<dbReference type="GO" id="GO:0008893">
    <property type="term" value="F:guanosine-3',5'-bis(diphosphate) 3'-diphosphatase activity"/>
    <property type="evidence" value="ECO:0007669"/>
    <property type="project" value="TreeGrafter"/>
</dbReference>
<dbReference type="eggNOG" id="COG0317">
    <property type="taxonomic scope" value="Bacteria"/>
</dbReference>
<dbReference type="InterPro" id="IPR052194">
    <property type="entry name" value="MESH1"/>
</dbReference>
<proteinExistence type="predicted"/>
<dbReference type="Gene3D" id="1.10.3210.10">
    <property type="entry name" value="Hypothetical protein af1432"/>
    <property type="match status" value="1"/>
</dbReference>
<accession>B3QU46</accession>
<organism evidence="1 2">
    <name type="scientific">Chloroherpeton thalassium (strain ATCC 35110 / GB-78)</name>
    <dbReference type="NCBI Taxonomy" id="517418"/>
    <lineage>
        <taxon>Bacteria</taxon>
        <taxon>Pseudomonadati</taxon>
        <taxon>Chlorobiota</taxon>
        <taxon>Chlorobiia</taxon>
        <taxon>Chlorobiales</taxon>
        <taxon>Chloroherpetonaceae</taxon>
        <taxon>Chloroherpeton</taxon>
    </lineage>
</organism>
<dbReference type="STRING" id="517418.Ctha_0373"/>
<protein>
    <submittedName>
        <fullName evidence="1">Metal dependent phosphohydrolase</fullName>
    </submittedName>
</protein>